<keyword evidence="8" id="KW-1185">Reference proteome</keyword>
<keyword evidence="2 4" id="KW-0442">Lipid degradation</keyword>
<dbReference type="RefSeq" id="WP_028051987.1">
    <property type="nucleotide sequence ID" value="NZ_ATYG01000012.1"/>
</dbReference>
<evidence type="ECO:0000256" key="2">
    <source>
        <dbReference type="ARBA" id="ARBA00022963"/>
    </source>
</evidence>
<evidence type="ECO:0000256" key="4">
    <source>
        <dbReference type="PROSITE-ProRule" id="PRU01161"/>
    </source>
</evidence>
<reference evidence="7 8" key="1">
    <citation type="submission" date="2020-07" db="EMBL/GenBank/DDBJ databases">
        <title>Genomic Encyclopedia of Type Strains, Phase III (KMG-III): the genomes of soil and plant-associated and newly described type strains.</title>
        <authorList>
            <person name="Whitman W."/>
        </authorList>
    </citation>
    <scope>NUCLEOTIDE SEQUENCE [LARGE SCALE GENOMIC DNA]</scope>
    <source>
        <strain evidence="7 8">DSM 11255</strain>
    </source>
</reference>
<keyword evidence="1 4" id="KW-0378">Hydrolase</keyword>
<dbReference type="InterPro" id="IPR050301">
    <property type="entry name" value="NTE"/>
</dbReference>
<dbReference type="Gene3D" id="3.40.1090.10">
    <property type="entry name" value="Cytosolic phospholipase A2 catalytic domain"/>
    <property type="match status" value="2"/>
</dbReference>
<feature type="short sequence motif" description="DGA/G" evidence="4">
    <location>
        <begin position="193"/>
        <end position="195"/>
    </location>
</feature>
<sequence length="297" mass="32749">MKEWGLALGGGFLRGAAHIGVLKVLEKEGLKPSIVSGTSVGGIIALLYGAGLSPKDMEELALQIKPKDLYNCLFTAGVGIFIISYNLLKLFGYQNNKLKFPLGIFRPIGLQRKIEKELGTLNINQLKEQVAVISVDLYSGRRVVFGNFPGEFLRGINDYIAVRDALLVTALEATSAVPGIFTPVKFYDYLLTDGGVVENVPVRILANLGYEKIIGVALTNPEENKYHIKNIIDVLGSSMEIIMTSNTEKDVERFADLVLRPRVSGMDWNDFALIPWAIRRGEEEAYDNLDKIAEIVS</sequence>
<dbReference type="InterPro" id="IPR002641">
    <property type="entry name" value="PNPLA_dom"/>
</dbReference>
<comment type="caution">
    <text evidence="4">Lacks conserved residue(s) required for the propagation of feature annotation.</text>
</comment>
<evidence type="ECO:0000256" key="1">
    <source>
        <dbReference type="ARBA" id="ARBA00022801"/>
    </source>
</evidence>
<keyword evidence="5" id="KW-0472">Membrane</keyword>
<dbReference type="CDD" id="cd07205">
    <property type="entry name" value="Pat_PNPLA6_PNPLA7_NTE1_like"/>
    <property type="match status" value="1"/>
</dbReference>
<evidence type="ECO:0000256" key="5">
    <source>
        <dbReference type="SAM" id="Phobius"/>
    </source>
</evidence>
<feature type="active site" description="Nucleophile" evidence="4">
    <location>
        <position position="39"/>
    </location>
</feature>
<keyword evidence="5" id="KW-0812">Transmembrane</keyword>
<dbReference type="PANTHER" id="PTHR14226:SF29">
    <property type="entry name" value="NEUROPATHY TARGET ESTERASE SWS"/>
    <property type="match status" value="1"/>
</dbReference>
<dbReference type="PANTHER" id="PTHR14226">
    <property type="entry name" value="NEUROPATHY TARGET ESTERASE/SWISS CHEESE D.MELANOGASTER"/>
    <property type="match status" value="1"/>
</dbReference>
<feature type="active site" description="Proton acceptor" evidence="4">
    <location>
        <position position="193"/>
    </location>
</feature>
<keyword evidence="5" id="KW-1133">Transmembrane helix</keyword>
<dbReference type="PROSITE" id="PS51635">
    <property type="entry name" value="PNPLA"/>
    <property type="match status" value="1"/>
</dbReference>
<feature type="domain" description="PNPLA" evidence="6">
    <location>
        <begin position="6"/>
        <end position="206"/>
    </location>
</feature>
<name>A0ABX2RC83_9THEO</name>
<comment type="caution">
    <text evidence="7">The sequence shown here is derived from an EMBL/GenBank/DDBJ whole genome shotgun (WGS) entry which is preliminary data.</text>
</comment>
<evidence type="ECO:0000313" key="8">
    <source>
        <dbReference type="Proteomes" id="UP000604066"/>
    </source>
</evidence>
<proteinExistence type="predicted"/>
<gene>
    <name evidence="7" type="ORF">HDG70_002553</name>
</gene>
<organism evidence="7 8">
    <name type="scientific">Carboxydothermus ferrireducens DSM 11255</name>
    <dbReference type="NCBI Taxonomy" id="1119529"/>
    <lineage>
        <taxon>Bacteria</taxon>
        <taxon>Bacillati</taxon>
        <taxon>Bacillota</taxon>
        <taxon>Clostridia</taxon>
        <taxon>Thermoanaerobacterales</taxon>
        <taxon>Thermoanaerobacteraceae</taxon>
        <taxon>Carboxydothermus</taxon>
    </lineage>
</organism>
<feature type="transmembrane region" description="Helical" evidence="5">
    <location>
        <begin position="70"/>
        <end position="88"/>
    </location>
</feature>
<keyword evidence="3 4" id="KW-0443">Lipid metabolism</keyword>
<dbReference type="InterPro" id="IPR016035">
    <property type="entry name" value="Acyl_Trfase/lysoPLipase"/>
</dbReference>
<evidence type="ECO:0000313" key="7">
    <source>
        <dbReference type="EMBL" id="NYE58802.1"/>
    </source>
</evidence>
<accession>A0ABX2RC83</accession>
<evidence type="ECO:0000256" key="3">
    <source>
        <dbReference type="ARBA" id="ARBA00023098"/>
    </source>
</evidence>
<dbReference type="Pfam" id="PF01734">
    <property type="entry name" value="Patatin"/>
    <property type="match status" value="1"/>
</dbReference>
<dbReference type="Proteomes" id="UP000604066">
    <property type="component" value="Unassembled WGS sequence"/>
</dbReference>
<dbReference type="EMBL" id="JACCBS010000003">
    <property type="protein sequence ID" value="NYE58802.1"/>
    <property type="molecule type" value="Genomic_DNA"/>
</dbReference>
<protein>
    <submittedName>
        <fullName evidence="7">NTE family protein</fullName>
    </submittedName>
</protein>
<feature type="transmembrane region" description="Helical" evidence="5">
    <location>
        <begin position="33"/>
        <end position="50"/>
    </location>
</feature>
<evidence type="ECO:0000259" key="6">
    <source>
        <dbReference type="PROSITE" id="PS51635"/>
    </source>
</evidence>
<dbReference type="SUPFAM" id="SSF52151">
    <property type="entry name" value="FabD/lysophospholipase-like"/>
    <property type="match status" value="1"/>
</dbReference>
<feature type="short sequence motif" description="GXSXG" evidence="4">
    <location>
        <begin position="37"/>
        <end position="41"/>
    </location>
</feature>